<keyword evidence="1" id="KW-0547">Nucleotide-binding</keyword>
<keyword evidence="2" id="KW-1185">Reference proteome</keyword>
<name>A0AAV4J776_9GAST</name>
<accession>A0AAV4J776</accession>
<dbReference type="AlphaFoldDB" id="A0AAV4J776"/>
<organism evidence="1 2">
    <name type="scientific">Elysia marginata</name>
    <dbReference type="NCBI Taxonomy" id="1093978"/>
    <lineage>
        <taxon>Eukaryota</taxon>
        <taxon>Metazoa</taxon>
        <taxon>Spiralia</taxon>
        <taxon>Lophotrochozoa</taxon>
        <taxon>Mollusca</taxon>
        <taxon>Gastropoda</taxon>
        <taxon>Heterobranchia</taxon>
        <taxon>Euthyneura</taxon>
        <taxon>Panpulmonata</taxon>
        <taxon>Sacoglossa</taxon>
        <taxon>Placobranchoidea</taxon>
        <taxon>Plakobranchidae</taxon>
        <taxon>Elysia</taxon>
    </lineage>
</organism>
<evidence type="ECO:0000313" key="2">
    <source>
        <dbReference type="Proteomes" id="UP000762676"/>
    </source>
</evidence>
<sequence>MKPVSKNRPTDVLVILTRCCLKSVLNQYAPVTSKQLAERRSAPWLNDSIRQAKRERRGAEKRWLKSGLNIGRDIYNAKRQNVKTCIRKAKEDHFSDRLKDSKSCKQLFGICDELLGRTKQRCVPNKINPNELPKEFAAFLLLQRRRAWSPPGVSAYLPPGQSVISFPCHYFANTFLAGITHHLPASSKLKAPKPYDNFRGDVDSRLCAN</sequence>
<evidence type="ECO:0000313" key="1">
    <source>
        <dbReference type="EMBL" id="GFS16431.1"/>
    </source>
</evidence>
<dbReference type="Proteomes" id="UP000762676">
    <property type="component" value="Unassembled WGS sequence"/>
</dbReference>
<keyword evidence="1" id="KW-0347">Helicase</keyword>
<keyword evidence="1" id="KW-0378">Hydrolase</keyword>
<protein>
    <submittedName>
        <fullName evidence="1">ATP-dependent DNA helicase</fullName>
    </submittedName>
</protein>
<dbReference type="EMBL" id="BMAT01013609">
    <property type="protein sequence ID" value="GFS16431.1"/>
    <property type="molecule type" value="Genomic_DNA"/>
</dbReference>
<keyword evidence="1" id="KW-0067">ATP-binding</keyword>
<proteinExistence type="predicted"/>
<reference evidence="1 2" key="1">
    <citation type="journal article" date="2021" name="Elife">
        <title>Chloroplast acquisition without the gene transfer in kleptoplastic sea slugs, Plakobranchus ocellatus.</title>
        <authorList>
            <person name="Maeda T."/>
            <person name="Takahashi S."/>
            <person name="Yoshida T."/>
            <person name="Shimamura S."/>
            <person name="Takaki Y."/>
            <person name="Nagai Y."/>
            <person name="Toyoda A."/>
            <person name="Suzuki Y."/>
            <person name="Arimoto A."/>
            <person name="Ishii H."/>
            <person name="Satoh N."/>
            <person name="Nishiyama T."/>
            <person name="Hasebe M."/>
            <person name="Maruyama T."/>
            <person name="Minagawa J."/>
            <person name="Obokata J."/>
            <person name="Shigenobu S."/>
        </authorList>
    </citation>
    <scope>NUCLEOTIDE SEQUENCE [LARGE SCALE GENOMIC DNA]</scope>
</reference>
<dbReference type="GO" id="GO:0004386">
    <property type="term" value="F:helicase activity"/>
    <property type="evidence" value="ECO:0007669"/>
    <property type="project" value="UniProtKB-KW"/>
</dbReference>
<gene>
    <name evidence="1" type="ORF">ElyMa_006795900</name>
</gene>
<comment type="caution">
    <text evidence="1">The sequence shown here is derived from an EMBL/GenBank/DDBJ whole genome shotgun (WGS) entry which is preliminary data.</text>
</comment>